<keyword evidence="4" id="KW-0547">Nucleotide-binding</keyword>
<evidence type="ECO:0000256" key="6">
    <source>
        <dbReference type="ARBA" id="ARBA00022840"/>
    </source>
</evidence>
<keyword evidence="6" id="KW-0067">ATP-binding</keyword>
<keyword evidence="11" id="KW-1185">Reference proteome</keyword>
<organism evidence="10 11">
    <name type="scientific">Sutterella megalosphaeroides</name>
    <dbReference type="NCBI Taxonomy" id="2494234"/>
    <lineage>
        <taxon>Bacteria</taxon>
        <taxon>Pseudomonadati</taxon>
        <taxon>Pseudomonadota</taxon>
        <taxon>Betaproteobacteria</taxon>
        <taxon>Burkholderiales</taxon>
        <taxon>Sutterellaceae</taxon>
        <taxon>Sutterella</taxon>
    </lineage>
</organism>
<name>A0A2Z6IA12_9BURK</name>
<dbReference type="Pfam" id="PF00512">
    <property type="entry name" value="HisKA"/>
    <property type="match status" value="1"/>
</dbReference>
<dbReference type="SMART" id="SM00388">
    <property type="entry name" value="HisKA"/>
    <property type="match status" value="1"/>
</dbReference>
<dbReference type="OrthoDB" id="9812260at2"/>
<evidence type="ECO:0000256" key="8">
    <source>
        <dbReference type="SAM" id="MobiDB-lite"/>
    </source>
</evidence>
<dbReference type="SUPFAM" id="SSF47384">
    <property type="entry name" value="Homodimeric domain of signal transducing histidine kinase"/>
    <property type="match status" value="1"/>
</dbReference>
<proteinExistence type="predicted"/>
<dbReference type="CDD" id="cd18773">
    <property type="entry name" value="PDC1_HK_sensor"/>
    <property type="match status" value="1"/>
</dbReference>
<dbReference type="PANTHER" id="PTHR42878">
    <property type="entry name" value="TWO-COMPONENT HISTIDINE KINASE"/>
    <property type="match status" value="1"/>
</dbReference>
<evidence type="ECO:0000256" key="5">
    <source>
        <dbReference type="ARBA" id="ARBA00022777"/>
    </source>
</evidence>
<dbReference type="GO" id="GO:0030295">
    <property type="term" value="F:protein kinase activator activity"/>
    <property type="evidence" value="ECO:0007669"/>
    <property type="project" value="TreeGrafter"/>
</dbReference>
<evidence type="ECO:0000259" key="9">
    <source>
        <dbReference type="SMART" id="SM00388"/>
    </source>
</evidence>
<dbReference type="InterPro" id="IPR003661">
    <property type="entry name" value="HisK_dim/P_dom"/>
</dbReference>
<gene>
    <name evidence="10" type="ORF">SUTMEG_12320</name>
</gene>
<evidence type="ECO:0000256" key="1">
    <source>
        <dbReference type="ARBA" id="ARBA00000085"/>
    </source>
</evidence>
<protein>
    <recommendedName>
        <fullName evidence="2">histidine kinase</fullName>
        <ecNumber evidence="2">2.7.13.3</ecNumber>
    </recommendedName>
</protein>
<dbReference type="CDD" id="cd00082">
    <property type="entry name" value="HisKA"/>
    <property type="match status" value="1"/>
</dbReference>
<dbReference type="KEGG" id="sutt:SUTMEG_12320"/>
<sequence length="772" mass="86033">MKFRYLLFTGFASVALIPIAALTVVQLNELRREARDQDIAQVTLTHATAERLRSRLSMAMKLVEVSALTAAVPMQMPQSEGVALTMNEHLRHLSESIRFIRNAHIDNIELRTVYAYPSIEALDKELSVQARPSFVSGVSDLRSAAGDHRHLWHADALAAPRGKVLVSPPMENGPERRPTIAISTPIDGEKARFGILTAYLDLKRVGEYLDVTLPPGTKIEVLDNMGVPIVPLSNRQTLVGSAATDRDVEHLSRLIDNASALQPIGDEWIAGETRLMHDPFAYAATDRLDLKDGPTMVVSAVKLPDEVGGWTVVLLRDVRSRLTSQTRVWERAVFLLFGVLALSFAVAGGCTNRFGHSVEQLKRYVSKLGQGNPHPEPEDRVSFPAELQLVQEALEQTSVKLDARTQALKTLNRDLEHKVKERTADLDGRNRFLRALLEGMAEGVLVTDSKARIVHQNSVARELLHGGPADDLMQAVRAVMGKDAQRIESDSRSGSADAADSTSDAPSSDAWPSDAGERISVQAHHLLTYEGRSLEFECFHVDETLDKTMRAVQFTPPFTGLLVRDVTDREATAALKESLLSIAAHEFRTPVQAMRIQVESLLAEYEGRVGLDGKRRDVRWDPEYRREILKNLDASSKHLEGLIRDWLDVARIDGGCFTIEPEPVSLAELWHRAETLVLSAYPDQTLTIDFEPDAEGVYADAALYEPLAQCGSLRETRGPERRHGDGAPCGRCDGRRHDRRRRRTLRRNARPRQRHRDRFRQCGTHLRPLLPG</sequence>
<comment type="catalytic activity">
    <reaction evidence="1">
        <text>ATP + protein L-histidine = ADP + protein N-phospho-L-histidine.</text>
        <dbReference type="EC" id="2.7.13.3"/>
    </reaction>
</comment>
<evidence type="ECO:0000256" key="4">
    <source>
        <dbReference type="ARBA" id="ARBA00022741"/>
    </source>
</evidence>
<feature type="domain" description="Signal transduction histidine kinase dimerisation/phosphoacceptor" evidence="9">
    <location>
        <begin position="575"/>
        <end position="655"/>
    </location>
</feature>
<dbReference type="EC" id="2.7.13.3" evidence="2"/>
<dbReference type="PANTHER" id="PTHR42878:SF7">
    <property type="entry name" value="SENSOR HISTIDINE KINASE GLRK"/>
    <property type="match status" value="1"/>
</dbReference>
<evidence type="ECO:0000313" key="11">
    <source>
        <dbReference type="Proteomes" id="UP000271003"/>
    </source>
</evidence>
<feature type="region of interest" description="Disordered" evidence="8">
    <location>
        <begin position="715"/>
        <end position="772"/>
    </location>
</feature>
<keyword evidence="7" id="KW-0902">Two-component regulatory system</keyword>
<dbReference type="GO" id="GO:0000156">
    <property type="term" value="F:phosphorelay response regulator activity"/>
    <property type="evidence" value="ECO:0007669"/>
    <property type="project" value="TreeGrafter"/>
</dbReference>
<reference evidence="10 11" key="1">
    <citation type="journal article" date="2018" name="Int. J. Syst. Evol. Microbiol.">
        <title>Mesosutterella multiformis gen. nov., sp. nov., a member of the family Sutterellaceae and Sutterella megalosphaeroides sp. nov., isolated from human faeces.</title>
        <authorList>
            <person name="Sakamoto M."/>
            <person name="Ikeyama N."/>
            <person name="Kunihiro T."/>
            <person name="Iino T."/>
            <person name="Yuki M."/>
            <person name="Ohkuma M."/>
        </authorList>
    </citation>
    <scope>NUCLEOTIDE SEQUENCE [LARGE SCALE GENOMIC DNA]</scope>
    <source>
        <strain evidence="10 11">6FBBBH3</strain>
    </source>
</reference>
<feature type="region of interest" description="Disordered" evidence="8">
    <location>
        <begin position="483"/>
        <end position="514"/>
    </location>
</feature>
<keyword evidence="3" id="KW-0808">Transferase</keyword>
<feature type="compositionally biased region" description="Basic and acidic residues" evidence="8">
    <location>
        <begin position="715"/>
        <end position="725"/>
    </location>
</feature>
<dbReference type="InterPro" id="IPR036097">
    <property type="entry name" value="HisK_dim/P_sf"/>
</dbReference>
<feature type="compositionally biased region" description="Basic residues" evidence="8">
    <location>
        <begin position="737"/>
        <end position="758"/>
    </location>
</feature>
<evidence type="ECO:0000313" key="10">
    <source>
        <dbReference type="EMBL" id="BBF23341.1"/>
    </source>
</evidence>
<evidence type="ECO:0000256" key="3">
    <source>
        <dbReference type="ARBA" id="ARBA00022679"/>
    </source>
</evidence>
<dbReference type="GO" id="GO:0005524">
    <property type="term" value="F:ATP binding"/>
    <property type="evidence" value="ECO:0007669"/>
    <property type="project" value="UniProtKB-KW"/>
</dbReference>
<dbReference type="AlphaFoldDB" id="A0A2Z6IA12"/>
<dbReference type="InterPro" id="IPR050351">
    <property type="entry name" value="BphY/WalK/GraS-like"/>
</dbReference>
<dbReference type="GO" id="GO:0007234">
    <property type="term" value="P:osmosensory signaling via phosphorelay pathway"/>
    <property type="evidence" value="ECO:0007669"/>
    <property type="project" value="TreeGrafter"/>
</dbReference>
<dbReference type="GO" id="GO:0000155">
    <property type="term" value="F:phosphorelay sensor kinase activity"/>
    <property type="evidence" value="ECO:0007669"/>
    <property type="project" value="InterPro"/>
</dbReference>
<accession>A0A2Z6IA12</accession>
<dbReference type="EMBL" id="AP018786">
    <property type="protein sequence ID" value="BBF23341.1"/>
    <property type="molecule type" value="Genomic_DNA"/>
</dbReference>
<evidence type="ECO:0000256" key="7">
    <source>
        <dbReference type="ARBA" id="ARBA00023012"/>
    </source>
</evidence>
<dbReference type="Gene3D" id="1.10.287.130">
    <property type="match status" value="1"/>
</dbReference>
<keyword evidence="5" id="KW-0418">Kinase</keyword>
<dbReference type="Proteomes" id="UP000271003">
    <property type="component" value="Chromosome"/>
</dbReference>
<evidence type="ECO:0000256" key="2">
    <source>
        <dbReference type="ARBA" id="ARBA00012438"/>
    </source>
</evidence>
<feature type="compositionally biased region" description="Low complexity" evidence="8">
    <location>
        <begin position="492"/>
        <end position="514"/>
    </location>
</feature>
<dbReference type="Gene3D" id="3.30.450.20">
    <property type="entry name" value="PAS domain"/>
    <property type="match status" value="1"/>
</dbReference>